<dbReference type="SMART" id="SM00108">
    <property type="entry name" value="B_lectin"/>
    <property type="match status" value="1"/>
</dbReference>
<dbReference type="Gene3D" id="2.60.120.380">
    <property type="match status" value="1"/>
</dbReference>
<dbReference type="InterPro" id="IPR051154">
    <property type="entry name" value="Prespore-cell_inducing_factor"/>
</dbReference>
<dbReference type="PANTHER" id="PTHR31137:SF5">
    <property type="entry name" value="PROTEIN PSIQ-RELATED"/>
    <property type="match status" value="1"/>
</dbReference>
<protein>
    <submittedName>
        <fullName evidence="5">Fibro-slime domain-containing protein</fullName>
    </submittedName>
</protein>
<dbReference type="Proteomes" id="UP000183447">
    <property type="component" value="Unassembled WGS sequence"/>
</dbReference>
<feature type="chain" id="PRO_5012137059" evidence="1">
    <location>
        <begin position="28"/>
        <end position="1214"/>
    </location>
</feature>
<evidence type="ECO:0000313" key="5">
    <source>
        <dbReference type="EMBL" id="SFZ83489.1"/>
    </source>
</evidence>
<dbReference type="SUPFAM" id="SSF49265">
    <property type="entry name" value="Fibronectin type III"/>
    <property type="match status" value="1"/>
</dbReference>
<feature type="domain" description="Bulb-type lectin" evidence="3">
    <location>
        <begin position="253"/>
        <end position="366"/>
    </location>
</feature>
<dbReference type="STRING" id="665118.SAMN02983003_1676"/>
<dbReference type="AlphaFoldDB" id="A0A1K2HWP2"/>
<evidence type="ECO:0000256" key="1">
    <source>
        <dbReference type="SAM" id="SignalP"/>
    </source>
</evidence>
<dbReference type="InterPro" id="IPR003961">
    <property type="entry name" value="FN3_dom"/>
</dbReference>
<dbReference type="InterPro" id="IPR036426">
    <property type="entry name" value="Bulb-type_lectin_dom_sf"/>
</dbReference>
<dbReference type="PANTHER" id="PTHR31137">
    <property type="entry name" value="PROTEIN PSIB-RELATED-RELATED"/>
    <property type="match status" value="1"/>
</dbReference>
<dbReference type="InterPro" id="IPR037524">
    <property type="entry name" value="PA14/GLEYA"/>
</dbReference>
<keyword evidence="1" id="KW-0732">Signal</keyword>
<dbReference type="RefSeq" id="WP_177282431.1">
    <property type="nucleotide sequence ID" value="NZ_FPKU01000001.1"/>
</dbReference>
<dbReference type="PROSITE" id="PS50927">
    <property type="entry name" value="BULB_LECTIN"/>
    <property type="match status" value="1"/>
</dbReference>
<dbReference type="InterPro" id="IPR001480">
    <property type="entry name" value="Bulb-type_lectin_dom"/>
</dbReference>
<organism evidence="5 6">
    <name type="scientific">Devosia enhydra</name>
    <dbReference type="NCBI Taxonomy" id="665118"/>
    <lineage>
        <taxon>Bacteria</taxon>
        <taxon>Pseudomonadati</taxon>
        <taxon>Pseudomonadota</taxon>
        <taxon>Alphaproteobacteria</taxon>
        <taxon>Hyphomicrobiales</taxon>
        <taxon>Devosiaceae</taxon>
        <taxon>Devosia</taxon>
    </lineage>
</organism>
<dbReference type="CDD" id="cd00063">
    <property type="entry name" value="FN3"/>
    <property type="match status" value="1"/>
</dbReference>
<dbReference type="InterPro" id="IPR036116">
    <property type="entry name" value="FN3_sf"/>
</dbReference>
<sequence length="1214" mass="129442">MRHLKHFGRGIVLSGLALGLMVSSASAQQVMQGRIWDFSSSHPDFETGRGGAVMPGQVEQQLGPDGKPVWAGPSNEAFSSKENFDQWYRDVPGVNMSKPYALELVETPAGSASYAIERYDFFPIDNELLGNEDGRFLDTRDQPRNFHYTMQLAGEFSFQNDTDHFTFIGDDDLWVFFGGRLGIDLGGTHRAETATITGAQLRELGLSPGESYPIDIFFAERQSRGSNFVIQTSFDIQPPVPERLPVGDETQQVMPLQPGTELVRGQRYWSPSGEHFLTLNPDGNLVVARADGGYVWGFDTQGVDFPRVGTVIFQEDGNLAAYAADGSYIWSALTENPDPAARLVLQPNGALQLATPDRVLWTSIPYDPAAAVAAPAADLLPQTNTGPIELAWAGEDAEIVRGTPVEFVSSDGTAAVGSRTVFILRNEATGQATLVPVNGDEEATRTIVELAPGTYSVESPAPSVGQFSTFSVSNVSATQITVPEVDIAWDPVVSVSFSIETQRVAVAMVVRQITANSVSLEWGPLPDVEVAEYILVRTDGKTPADNPGAGTPVLLASPTATAVSAEGLAPASEYTFTLFSTAISGEVLPVRTFTTVTANPGAQEAAYAVAANTILPTDFAALEAQRVGENWVRVRLDPASLERGSSSEMAGLTEAATSGGGCVVGTPFLATTDVAGDNSFYGVIDVCEASDAGVSTAIVNTDVPLSAVFNYFYASSENEMICYDPTTGNPLDPNDPQCIGMLAEAGDDASPVYEDVPRTAVELGTGEVQVTLSWQSGDDLDLRVTDPGNAVVNWSTPMAPSGGLLDVDDRGGDCGVTSDRVENVYWQSEPPAGTYLVEVWNHKACLTETPVEARVQVRMGGELIIDQPIVVGQDAPIAFDVVEVGRQSSLMRPGSGRHGLPEPVAGADVAPWKFALKPGDSVAPFTDLHSRILVAQAGGRGSKAVDLMDKWSKVDDLRKFDFSPISNMKCGGQADGKFSLGPTFRPLFKHEIELESGLKWDVEAGIQAGIFPLVEFGGEFTCELDVEGKSFQLLIKPIPINLELKPDLSATATGGVKLEGPSLAVRLGVASKGKITAKTEWCKWIIPCGVRFKLEDESVKLIKDFKRGEVTAIVQGGLSFGIGAQANIGIGKKSALATLKGGFSFRMFPIAAELKGVAGTSNCIKGALGGRLAVDLLAEAYILKLGGEFRQGIYDTDVVAYPRAKFEIGKCPTD</sequence>
<evidence type="ECO:0000313" key="6">
    <source>
        <dbReference type="Proteomes" id="UP000183447"/>
    </source>
</evidence>
<dbReference type="Gene3D" id="2.60.40.10">
    <property type="entry name" value="Immunoglobulins"/>
    <property type="match status" value="1"/>
</dbReference>
<name>A0A1K2HWP2_9HYPH</name>
<dbReference type="PROSITE" id="PS50853">
    <property type="entry name" value="FN3"/>
    <property type="match status" value="1"/>
</dbReference>
<evidence type="ECO:0000259" key="4">
    <source>
        <dbReference type="PROSITE" id="PS51820"/>
    </source>
</evidence>
<evidence type="ECO:0000259" key="2">
    <source>
        <dbReference type="PROSITE" id="PS50853"/>
    </source>
</evidence>
<dbReference type="Gene3D" id="2.90.10.30">
    <property type="match status" value="1"/>
</dbReference>
<keyword evidence="6" id="KW-1185">Reference proteome</keyword>
<accession>A0A1K2HWP2</accession>
<dbReference type="NCBIfam" id="TIGR02148">
    <property type="entry name" value="Fibro_Slime"/>
    <property type="match status" value="1"/>
</dbReference>
<feature type="domain" description="Fibronectin type-III" evidence="2">
    <location>
        <begin position="504"/>
        <end position="601"/>
    </location>
</feature>
<dbReference type="SUPFAM" id="SSF51110">
    <property type="entry name" value="alpha-D-mannose-specific plant lectins"/>
    <property type="match status" value="1"/>
</dbReference>
<gene>
    <name evidence="5" type="ORF">SAMN02983003_1676</name>
</gene>
<dbReference type="InterPro" id="IPR013783">
    <property type="entry name" value="Ig-like_fold"/>
</dbReference>
<dbReference type="PROSITE" id="PS51820">
    <property type="entry name" value="PA14"/>
    <property type="match status" value="1"/>
</dbReference>
<proteinExistence type="predicted"/>
<feature type="signal peptide" evidence="1">
    <location>
        <begin position="1"/>
        <end position="27"/>
    </location>
</feature>
<dbReference type="InterPro" id="IPR011874">
    <property type="entry name" value="Fibro_Slime"/>
</dbReference>
<dbReference type="EMBL" id="FPKU01000001">
    <property type="protein sequence ID" value="SFZ83489.1"/>
    <property type="molecule type" value="Genomic_DNA"/>
</dbReference>
<evidence type="ECO:0000259" key="3">
    <source>
        <dbReference type="PROSITE" id="PS50927"/>
    </source>
</evidence>
<dbReference type="GO" id="GO:0005576">
    <property type="term" value="C:extracellular region"/>
    <property type="evidence" value="ECO:0007669"/>
    <property type="project" value="TreeGrafter"/>
</dbReference>
<reference evidence="5 6" key="1">
    <citation type="submission" date="2016-11" db="EMBL/GenBank/DDBJ databases">
        <authorList>
            <person name="Jaros S."/>
            <person name="Januszkiewicz K."/>
            <person name="Wedrychowicz H."/>
        </authorList>
    </citation>
    <scope>NUCLEOTIDE SEQUENCE [LARGE SCALE GENOMIC DNA]</scope>
    <source>
        <strain evidence="5 6">ATCC 23634</strain>
    </source>
</reference>
<feature type="domain" description="PA14" evidence="4">
    <location>
        <begin position="89"/>
        <end position="244"/>
    </location>
</feature>